<reference evidence="2" key="1">
    <citation type="submission" date="2020-05" db="EMBL/GenBank/DDBJ databases">
        <title>Mycena genomes resolve the evolution of fungal bioluminescence.</title>
        <authorList>
            <person name="Tsai I.J."/>
        </authorList>
    </citation>
    <scope>NUCLEOTIDE SEQUENCE</scope>
    <source>
        <strain evidence="2">110903Hualien_Pintung</strain>
    </source>
</reference>
<evidence type="ECO:0000313" key="2">
    <source>
        <dbReference type="EMBL" id="KAF7314027.1"/>
    </source>
</evidence>
<feature type="region of interest" description="Disordered" evidence="1">
    <location>
        <begin position="105"/>
        <end position="171"/>
    </location>
</feature>
<evidence type="ECO:0000313" key="3">
    <source>
        <dbReference type="Proteomes" id="UP000613580"/>
    </source>
</evidence>
<accession>A0A8H6WDP0</accession>
<dbReference type="EMBL" id="JACAZE010000006">
    <property type="protein sequence ID" value="KAF7314027.1"/>
    <property type="molecule type" value="Genomic_DNA"/>
</dbReference>
<protein>
    <submittedName>
        <fullName evidence="2">Uncharacterized protein</fullName>
    </submittedName>
</protein>
<organism evidence="2 3">
    <name type="scientific">Mycena chlorophos</name>
    <name type="common">Agaric fungus</name>
    <name type="synonym">Agaricus chlorophos</name>
    <dbReference type="NCBI Taxonomy" id="658473"/>
    <lineage>
        <taxon>Eukaryota</taxon>
        <taxon>Fungi</taxon>
        <taxon>Dikarya</taxon>
        <taxon>Basidiomycota</taxon>
        <taxon>Agaricomycotina</taxon>
        <taxon>Agaricomycetes</taxon>
        <taxon>Agaricomycetidae</taxon>
        <taxon>Agaricales</taxon>
        <taxon>Marasmiineae</taxon>
        <taxon>Mycenaceae</taxon>
        <taxon>Mycena</taxon>
    </lineage>
</organism>
<sequence length="251" mass="28060">MVKERHNREVRAKCRLLYAAGQTNIHALCEEFGGCDNTMRRVLSNDYVHNELRDDVQEDAGLVARDLQFQRMLQKVTQRKNKSTERGVIPATLLVLVNKEFMNSQAAGPGEADTSKQPSPESEESVVLLHQSVNELPTKHERAAVQPKPNTEKPKPLPLPLAAGPDTSQSNSENLRQFLQVHALMHLYDPLLKFGLDDAVLDRLAQLTDDARPGRKDIVEEMVVQIPEMTRFDAVVFALGIKHINDADAGL</sequence>
<dbReference type="Proteomes" id="UP000613580">
    <property type="component" value="Unassembled WGS sequence"/>
</dbReference>
<name>A0A8H6WDP0_MYCCL</name>
<dbReference type="OrthoDB" id="2922201at2759"/>
<proteinExistence type="predicted"/>
<evidence type="ECO:0000256" key="1">
    <source>
        <dbReference type="SAM" id="MobiDB-lite"/>
    </source>
</evidence>
<gene>
    <name evidence="2" type="ORF">HMN09_00561200</name>
</gene>
<comment type="caution">
    <text evidence="2">The sequence shown here is derived from an EMBL/GenBank/DDBJ whole genome shotgun (WGS) entry which is preliminary data.</text>
</comment>
<keyword evidence="3" id="KW-1185">Reference proteome</keyword>
<dbReference type="AlphaFoldDB" id="A0A8H6WDP0"/>